<comment type="catalytic activity">
    <reaction evidence="1">
        <text>ATP + protein L-histidine = ADP + protein N-phospho-L-histidine.</text>
        <dbReference type="EC" id="2.7.13.3"/>
    </reaction>
</comment>
<dbReference type="AlphaFoldDB" id="A0A1V8PQE4"/>
<dbReference type="Pfam" id="PF00512">
    <property type="entry name" value="HisKA"/>
    <property type="match status" value="1"/>
</dbReference>
<dbReference type="InterPro" id="IPR003661">
    <property type="entry name" value="HisK_dim/P_dom"/>
</dbReference>
<dbReference type="SUPFAM" id="SSF47384">
    <property type="entry name" value="Homodimeric domain of signal transducing histidine kinase"/>
    <property type="match status" value="1"/>
</dbReference>
<evidence type="ECO:0000256" key="2">
    <source>
        <dbReference type="ARBA" id="ARBA00004236"/>
    </source>
</evidence>
<reference evidence="5 6" key="1">
    <citation type="submission" date="2017-03" db="EMBL/GenBank/DDBJ databases">
        <title>Maternal inheritance of bifidobacteria.</title>
        <authorList>
            <person name="Lugli G.A."/>
            <person name="Duranti S."/>
            <person name="Milani C."/>
            <person name="Mancabelli L."/>
        </authorList>
    </citation>
    <scope>NUCLEOTIDE SEQUENCE [LARGE SCALE GENOMIC DNA]</scope>
    <source>
        <strain evidence="5 6">1899B</strain>
    </source>
</reference>
<dbReference type="EC" id="2.7.13.3" evidence="3"/>
<dbReference type="Proteomes" id="UP000192666">
    <property type="component" value="Unassembled WGS sequence"/>
</dbReference>
<dbReference type="RefSeq" id="WP_372236886.1">
    <property type="nucleotide sequence ID" value="NZ_NAQA01000003.1"/>
</dbReference>
<sequence length="89" mass="9964">MYGNIASASHELKTLLAILYTRADLIEFRHKRDKSIDEPLNELRFDVDRMNMIISNLLDVVQADNPENTVNAAHDGVRGVIGKGKNATE</sequence>
<dbReference type="CDD" id="cd00082">
    <property type="entry name" value="HisKA"/>
    <property type="match status" value="1"/>
</dbReference>
<evidence type="ECO:0000313" key="5">
    <source>
        <dbReference type="EMBL" id="OQM50733.1"/>
    </source>
</evidence>
<comment type="caution">
    <text evidence="5">The sequence shown here is derived from an EMBL/GenBank/DDBJ whole genome shotgun (WGS) entry which is preliminary data.</text>
</comment>
<organism evidence="5 6">
    <name type="scientific">Bifidobacterium catenulatum</name>
    <dbReference type="NCBI Taxonomy" id="1686"/>
    <lineage>
        <taxon>Bacteria</taxon>
        <taxon>Bacillati</taxon>
        <taxon>Actinomycetota</taxon>
        <taxon>Actinomycetes</taxon>
        <taxon>Bifidobacteriales</taxon>
        <taxon>Bifidobacteriaceae</taxon>
        <taxon>Bifidobacterium</taxon>
    </lineage>
</organism>
<accession>A0A1V8PQE4</accession>
<comment type="subcellular location">
    <subcellularLocation>
        <location evidence="2">Cell membrane</location>
    </subcellularLocation>
</comment>
<dbReference type="GO" id="GO:0000155">
    <property type="term" value="F:phosphorelay sensor kinase activity"/>
    <property type="evidence" value="ECO:0007669"/>
    <property type="project" value="InterPro"/>
</dbReference>
<feature type="domain" description="Signal transduction histidine kinase dimerisation/phosphoacceptor" evidence="4">
    <location>
        <begin position="5"/>
        <end position="65"/>
    </location>
</feature>
<evidence type="ECO:0000259" key="4">
    <source>
        <dbReference type="Pfam" id="PF00512"/>
    </source>
</evidence>
<dbReference type="InterPro" id="IPR036097">
    <property type="entry name" value="HisK_dim/P_sf"/>
</dbReference>
<evidence type="ECO:0000313" key="6">
    <source>
        <dbReference type="Proteomes" id="UP000192666"/>
    </source>
</evidence>
<evidence type="ECO:0000256" key="3">
    <source>
        <dbReference type="ARBA" id="ARBA00012438"/>
    </source>
</evidence>
<evidence type="ECO:0000256" key="1">
    <source>
        <dbReference type="ARBA" id="ARBA00000085"/>
    </source>
</evidence>
<dbReference type="Gene3D" id="1.10.287.130">
    <property type="match status" value="1"/>
</dbReference>
<protein>
    <recommendedName>
        <fullName evidence="3">histidine kinase</fullName>
        <ecNumber evidence="3">2.7.13.3</ecNumber>
    </recommendedName>
</protein>
<name>A0A1V8PQE4_9BIFI</name>
<dbReference type="EMBL" id="NAQA01000003">
    <property type="protein sequence ID" value="OQM50733.1"/>
    <property type="molecule type" value="Genomic_DNA"/>
</dbReference>
<dbReference type="GO" id="GO:0005886">
    <property type="term" value="C:plasma membrane"/>
    <property type="evidence" value="ECO:0007669"/>
    <property type="project" value="UniProtKB-SubCell"/>
</dbReference>
<proteinExistence type="predicted"/>
<gene>
    <name evidence="5" type="ORF">B5782_0680</name>
</gene>